<sequence>METSDIYGPETNEVLISKHHFLCKLISKQFSFVLRALTGAGREKVQLGTKFGFKYESSNHMDVSRNSAYVKYACEASFKRYFREILFKT</sequence>
<dbReference type="Proteomes" id="UP000235145">
    <property type="component" value="Unassembled WGS sequence"/>
</dbReference>
<dbReference type="PANTHER" id="PTHR43625">
    <property type="entry name" value="AFLATOXIN B1 ALDEHYDE REDUCTASE"/>
    <property type="match status" value="1"/>
</dbReference>
<dbReference type="InterPro" id="IPR050791">
    <property type="entry name" value="Aldo-Keto_reductase"/>
</dbReference>
<name>A0A9R1WB82_LACSA</name>
<dbReference type="PANTHER" id="PTHR43625:SF40">
    <property type="entry name" value="ALDO-KETO REDUCTASE YAKC [NADP(+)]"/>
    <property type="match status" value="1"/>
</dbReference>
<dbReference type="GO" id="GO:0016491">
    <property type="term" value="F:oxidoreductase activity"/>
    <property type="evidence" value="ECO:0007669"/>
    <property type="project" value="UniProtKB-KW"/>
</dbReference>
<keyword evidence="1" id="KW-0521">NADP</keyword>
<comment type="caution">
    <text evidence="3">The sequence shown here is derived from an EMBL/GenBank/DDBJ whole genome shotgun (WGS) entry which is preliminary data.</text>
</comment>
<keyword evidence="4" id="KW-1185">Reference proteome</keyword>
<evidence type="ECO:0000256" key="1">
    <source>
        <dbReference type="ARBA" id="ARBA00022857"/>
    </source>
</evidence>
<dbReference type="AlphaFoldDB" id="A0A9R1WB82"/>
<keyword evidence="2" id="KW-0560">Oxidoreductase</keyword>
<organism evidence="3 4">
    <name type="scientific">Lactuca sativa</name>
    <name type="common">Garden lettuce</name>
    <dbReference type="NCBI Taxonomy" id="4236"/>
    <lineage>
        <taxon>Eukaryota</taxon>
        <taxon>Viridiplantae</taxon>
        <taxon>Streptophyta</taxon>
        <taxon>Embryophyta</taxon>
        <taxon>Tracheophyta</taxon>
        <taxon>Spermatophyta</taxon>
        <taxon>Magnoliopsida</taxon>
        <taxon>eudicotyledons</taxon>
        <taxon>Gunneridae</taxon>
        <taxon>Pentapetalae</taxon>
        <taxon>asterids</taxon>
        <taxon>campanulids</taxon>
        <taxon>Asterales</taxon>
        <taxon>Asteraceae</taxon>
        <taxon>Cichorioideae</taxon>
        <taxon>Cichorieae</taxon>
        <taxon>Lactucinae</taxon>
        <taxon>Lactuca</taxon>
    </lineage>
</organism>
<proteinExistence type="predicted"/>
<dbReference type="InterPro" id="IPR036812">
    <property type="entry name" value="NAD(P)_OxRdtase_dom_sf"/>
</dbReference>
<gene>
    <name evidence="3" type="ORF">LSAT_V11C200067530</name>
</gene>
<evidence type="ECO:0000256" key="2">
    <source>
        <dbReference type="ARBA" id="ARBA00023002"/>
    </source>
</evidence>
<dbReference type="Gene3D" id="3.20.20.100">
    <property type="entry name" value="NADP-dependent oxidoreductase domain"/>
    <property type="match status" value="1"/>
</dbReference>
<accession>A0A9R1WB82</accession>
<reference evidence="3 4" key="1">
    <citation type="journal article" date="2017" name="Nat. Commun.">
        <title>Genome assembly with in vitro proximity ligation data and whole-genome triplication in lettuce.</title>
        <authorList>
            <person name="Reyes-Chin-Wo S."/>
            <person name="Wang Z."/>
            <person name="Yang X."/>
            <person name="Kozik A."/>
            <person name="Arikit S."/>
            <person name="Song C."/>
            <person name="Xia L."/>
            <person name="Froenicke L."/>
            <person name="Lavelle D.O."/>
            <person name="Truco M.J."/>
            <person name="Xia R."/>
            <person name="Zhu S."/>
            <person name="Xu C."/>
            <person name="Xu H."/>
            <person name="Xu X."/>
            <person name="Cox K."/>
            <person name="Korf I."/>
            <person name="Meyers B.C."/>
            <person name="Michelmore R.W."/>
        </authorList>
    </citation>
    <scope>NUCLEOTIDE SEQUENCE [LARGE SCALE GENOMIC DNA]</scope>
    <source>
        <strain evidence="4">cv. Salinas</strain>
        <tissue evidence="3">Seedlings</tissue>
    </source>
</reference>
<evidence type="ECO:0000313" key="3">
    <source>
        <dbReference type="EMBL" id="KAJ0220738.1"/>
    </source>
</evidence>
<evidence type="ECO:0000313" key="4">
    <source>
        <dbReference type="Proteomes" id="UP000235145"/>
    </source>
</evidence>
<protein>
    <submittedName>
        <fullName evidence="3">Uncharacterized protein</fullName>
    </submittedName>
</protein>
<dbReference type="EMBL" id="NBSK02000002">
    <property type="protein sequence ID" value="KAJ0220738.1"/>
    <property type="molecule type" value="Genomic_DNA"/>
</dbReference>